<organism evidence="7 8">
    <name type="scientific">Rhododendron griersonianum</name>
    <dbReference type="NCBI Taxonomy" id="479676"/>
    <lineage>
        <taxon>Eukaryota</taxon>
        <taxon>Viridiplantae</taxon>
        <taxon>Streptophyta</taxon>
        <taxon>Embryophyta</taxon>
        <taxon>Tracheophyta</taxon>
        <taxon>Spermatophyta</taxon>
        <taxon>Magnoliopsida</taxon>
        <taxon>eudicotyledons</taxon>
        <taxon>Gunneridae</taxon>
        <taxon>Pentapetalae</taxon>
        <taxon>asterids</taxon>
        <taxon>Ericales</taxon>
        <taxon>Ericaceae</taxon>
        <taxon>Ericoideae</taxon>
        <taxon>Rhodoreae</taxon>
        <taxon>Rhododendron</taxon>
    </lineage>
</organism>
<dbReference type="SMART" id="SM00054">
    <property type="entry name" value="EFh"/>
    <property type="match status" value="2"/>
</dbReference>
<dbReference type="Proteomes" id="UP000823749">
    <property type="component" value="Chromosome 11"/>
</dbReference>
<keyword evidence="8" id="KW-1185">Reference proteome</keyword>
<reference evidence="7" key="1">
    <citation type="submission" date="2020-08" db="EMBL/GenBank/DDBJ databases">
        <title>Plant Genome Project.</title>
        <authorList>
            <person name="Zhang R.-G."/>
        </authorList>
    </citation>
    <scope>NUCLEOTIDE SEQUENCE</scope>
    <source>
        <strain evidence="7">WSP0</strain>
        <tissue evidence="7">Leaf</tissue>
    </source>
</reference>
<dbReference type="Pfam" id="PF13499">
    <property type="entry name" value="EF-hand_7"/>
    <property type="match status" value="1"/>
</dbReference>
<keyword evidence="2 4" id="KW-0106">Calcium</keyword>
<feature type="domain" description="EF-hand" evidence="6">
    <location>
        <begin position="145"/>
        <end position="180"/>
    </location>
</feature>
<keyword evidence="1 4" id="KW-0677">Repeat</keyword>
<keyword evidence="4" id="KW-0479">Metal-binding</keyword>
<dbReference type="GO" id="GO:0005509">
    <property type="term" value="F:calcium ion binding"/>
    <property type="evidence" value="ECO:0007669"/>
    <property type="project" value="UniProtKB-UniRule"/>
</dbReference>
<dbReference type="AlphaFoldDB" id="A0AAV6I5J6"/>
<dbReference type="GO" id="GO:0019900">
    <property type="term" value="F:kinase binding"/>
    <property type="evidence" value="ECO:0007669"/>
    <property type="project" value="UniProtKB-UniRule"/>
</dbReference>
<gene>
    <name evidence="7" type="ORF">RHGRI_030697</name>
</gene>
<evidence type="ECO:0000313" key="8">
    <source>
        <dbReference type="Proteomes" id="UP000823749"/>
    </source>
</evidence>
<dbReference type="InterPro" id="IPR045198">
    <property type="entry name" value="CNBL1-10"/>
</dbReference>
<name>A0AAV6I5J6_9ERIC</name>
<proteinExistence type="inferred from homology"/>
<dbReference type="InterPro" id="IPR011992">
    <property type="entry name" value="EF-hand-dom_pair"/>
</dbReference>
<dbReference type="EMBL" id="JACTNZ010000011">
    <property type="protein sequence ID" value="KAG5523791.1"/>
    <property type="molecule type" value="Genomic_DNA"/>
</dbReference>
<comment type="caution">
    <text evidence="7">The sequence shown here is derived from an EMBL/GenBank/DDBJ whole genome shotgun (WGS) entry which is preliminary data.</text>
</comment>
<comment type="function">
    <text evidence="4">Acts as a calcium sensor. CBL proteins interact with CIPK serine-threonine protein kinases. Binding of a CBL protein to the regulatory NAF domain of a CIPK protein lead to the activation of the kinase in a calcium-dependent manner.</text>
</comment>
<dbReference type="PRINTS" id="PR00450">
    <property type="entry name" value="RECOVERIN"/>
</dbReference>
<dbReference type="CDD" id="cd00051">
    <property type="entry name" value="EFh"/>
    <property type="match status" value="1"/>
</dbReference>
<accession>A0AAV6I5J6</accession>
<comment type="subunit">
    <text evidence="4">Homodimer. Interacts with CIPK.</text>
</comment>
<comment type="similarity">
    <text evidence="3 4">Belongs to the calcineurin regulatory subunit family.</text>
</comment>
<evidence type="ECO:0000256" key="2">
    <source>
        <dbReference type="ARBA" id="ARBA00022837"/>
    </source>
</evidence>
<feature type="transmembrane region" description="Helical" evidence="5">
    <location>
        <begin position="83"/>
        <end position="106"/>
    </location>
</feature>
<comment type="subcellular location">
    <subcellularLocation>
        <location evidence="4">Membrane</location>
    </subcellularLocation>
</comment>
<dbReference type="SUPFAM" id="SSF47473">
    <property type="entry name" value="EF-hand"/>
    <property type="match status" value="1"/>
</dbReference>
<dbReference type="GO" id="GO:0019722">
    <property type="term" value="P:calcium-mediated signaling"/>
    <property type="evidence" value="ECO:0007669"/>
    <property type="project" value="UniProtKB-UniRule"/>
</dbReference>
<evidence type="ECO:0000313" key="7">
    <source>
        <dbReference type="EMBL" id="KAG5523791.1"/>
    </source>
</evidence>
<evidence type="ECO:0000256" key="4">
    <source>
        <dbReference type="RuleBase" id="RU369080"/>
    </source>
</evidence>
<dbReference type="InterPro" id="IPR018247">
    <property type="entry name" value="EF_Hand_1_Ca_BS"/>
</dbReference>
<evidence type="ECO:0000256" key="3">
    <source>
        <dbReference type="ARBA" id="ARBA00023774"/>
    </source>
</evidence>
<evidence type="ECO:0000259" key="6">
    <source>
        <dbReference type="PROSITE" id="PS50222"/>
    </source>
</evidence>
<sequence length="291" mass="32825">MGCYPSKARKQFPGHEDPVTLASQTAYTATSVSLALMASSLTYFYSDPQFFTTFMALTSGSGASSLGMFRNDGCGTMMVLNEIWRLMVFLLAVFLKVVLFVGVVSVSEVEALFELFKSISSSVIDDGLINKVMSANFENQVLVLKVETFRMQIFDLFDVKRKGVIDFGDFVRSLNVFHPNAPEEDKIDFSFKLYDLDSTGFIERHEVKQMLIALLCESEMKLADETIEIILDKTFLEADLSQDGKIDKAEWRNFVSRNPSLLKIMTLPYLRDITTTFPSFVFHSEVDEIAT</sequence>
<dbReference type="Gene3D" id="1.10.238.10">
    <property type="entry name" value="EF-hand"/>
    <property type="match status" value="1"/>
</dbReference>
<evidence type="ECO:0000256" key="5">
    <source>
        <dbReference type="SAM" id="Phobius"/>
    </source>
</evidence>
<dbReference type="PANTHER" id="PTHR23056">
    <property type="entry name" value="CALCINEURIN B"/>
    <property type="match status" value="1"/>
</dbReference>
<keyword evidence="5" id="KW-0812">Transmembrane</keyword>
<dbReference type="PROSITE" id="PS50222">
    <property type="entry name" value="EF_HAND_2"/>
    <property type="match status" value="3"/>
</dbReference>
<evidence type="ECO:0000256" key="1">
    <source>
        <dbReference type="ARBA" id="ARBA00022737"/>
    </source>
</evidence>
<protein>
    <recommendedName>
        <fullName evidence="4">Calcineurin B-like protein</fullName>
    </recommendedName>
</protein>
<keyword evidence="5" id="KW-1133">Transmembrane helix</keyword>
<dbReference type="InterPro" id="IPR002048">
    <property type="entry name" value="EF_hand_dom"/>
</dbReference>
<feature type="domain" description="EF-hand" evidence="6">
    <location>
        <begin position="226"/>
        <end position="261"/>
    </location>
</feature>
<dbReference type="GO" id="GO:0016020">
    <property type="term" value="C:membrane"/>
    <property type="evidence" value="ECO:0007669"/>
    <property type="project" value="UniProtKB-SubCell"/>
</dbReference>
<dbReference type="FunFam" id="1.10.238.10:FF:000073">
    <property type="entry name" value="calcineurin B-like protein 3"/>
    <property type="match status" value="1"/>
</dbReference>
<keyword evidence="4 5" id="KW-0472">Membrane</keyword>
<dbReference type="PANTHER" id="PTHR23056:SF44">
    <property type="entry name" value="CALCINEURIN B-LIKE PROTEIN 1"/>
    <property type="match status" value="1"/>
</dbReference>
<feature type="domain" description="EF-hand" evidence="6">
    <location>
        <begin position="182"/>
        <end position="217"/>
    </location>
</feature>
<dbReference type="PROSITE" id="PS00018">
    <property type="entry name" value="EF_HAND_1"/>
    <property type="match status" value="2"/>
</dbReference>